<keyword evidence="1" id="KW-0534">Nitrate assimilation</keyword>
<dbReference type="OrthoDB" id="4307003at2"/>
<comment type="caution">
    <text evidence="2">The sequence shown here is derived from an EMBL/GenBank/DDBJ whole genome shotgun (WGS) entry which is preliminary data.</text>
</comment>
<accession>L7L6P8</accession>
<dbReference type="InterPro" id="IPR036411">
    <property type="entry name" value="TorD-like_sf"/>
</dbReference>
<dbReference type="GO" id="GO:0051131">
    <property type="term" value="P:chaperone-mediated protein complex assembly"/>
    <property type="evidence" value="ECO:0007669"/>
    <property type="project" value="InterPro"/>
</dbReference>
<evidence type="ECO:0000313" key="3">
    <source>
        <dbReference type="Proteomes" id="UP000053405"/>
    </source>
</evidence>
<keyword evidence="3" id="KW-1185">Reference proteome</keyword>
<dbReference type="Gene3D" id="1.10.3480.10">
    <property type="entry name" value="TorD-like"/>
    <property type="match status" value="1"/>
</dbReference>
<dbReference type="NCBIfam" id="TIGR00684">
    <property type="entry name" value="narJ"/>
    <property type="match status" value="1"/>
</dbReference>
<dbReference type="PANTHER" id="PTHR43680">
    <property type="entry name" value="NITRATE REDUCTASE MOLYBDENUM COFACTOR ASSEMBLY CHAPERONE"/>
    <property type="match status" value="1"/>
</dbReference>
<dbReference type="EMBL" id="BANT01000006">
    <property type="protein sequence ID" value="GAC56421.1"/>
    <property type="molecule type" value="Genomic_DNA"/>
</dbReference>
<dbReference type="RefSeq" id="WP_005936658.1">
    <property type="nucleotide sequence ID" value="NZ_ATVK01000042.1"/>
</dbReference>
<proteinExistence type="predicted"/>
<dbReference type="AlphaFoldDB" id="L7L6P8"/>
<dbReference type="InterPro" id="IPR020945">
    <property type="entry name" value="DMSO/NO3_reduct_chaperone"/>
</dbReference>
<dbReference type="eggNOG" id="COG2180">
    <property type="taxonomic scope" value="Bacteria"/>
</dbReference>
<evidence type="ECO:0000256" key="1">
    <source>
        <dbReference type="ARBA" id="ARBA00023063"/>
    </source>
</evidence>
<dbReference type="Pfam" id="PF02613">
    <property type="entry name" value="Nitrate_red_del"/>
    <property type="match status" value="1"/>
</dbReference>
<dbReference type="PANTHER" id="PTHR43680:SF2">
    <property type="entry name" value="NITRATE REDUCTASE MOLYBDENUM COFACTOR ASSEMBLY CHAPERONE NARJ"/>
    <property type="match status" value="1"/>
</dbReference>
<name>L7L6P8_9ACTN</name>
<evidence type="ECO:0000313" key="2">
    <source>
        <dbReference type="EMBL" id="GAC56421.1"/>
    </source>
</evidence>
<dbReference type="Proteomes" id="UP000053405">
    <property type="component" value="Unassembled WGS sequence"/>
</dbReference>
<organism evidence="2 3">
    <name type="scientific">Gordonia hirsuta DSM 44140 = NBRC 16056</name>
    <dbReference type="NCBI Taxonomy" id="1121927"/>
    <lineage>
        <taxon>Bacteria</taxon>
        <taxon>Bacillati</taxon>
        <taxon>Actinomycetota</taxon>
        <taxon>Actinomycetes</taxon>
        <taxon>Mycobacteriales</taxon>
        <taxon>Gordoniaceae</taxon>
        <taxon>Gordonia</taxon>
    </lineage>
</organism>
<sequence>MRNPFATAGTRQRRKSADHRVLYQAASLCLQYPDTELLASLPLLESALSQQPQTGPTADLRRLVEHLLTGDPDQLRQDYIDLFDLSRRHTLYLTYWSDGDTRRRGGALAEIKALYRESDFLVDTRGELTDYLPMILEFTARVNPDGGRELLISHRASLELIRLALQEKDSPYAHALVAVCATLPGESPADKASALALRQPPPVEHVGLDAGDPRLLPLFTTTEMAAMTGGPARRGR</sequence>
<dbReference type="STRING" id="1121927.GOHSU_06_00320"/>
<dbReference type="GO" id="GO:0051082">
    <property type="term" value="F:unfolded protein binding"/>
    <property type="evidence" value="ECO:0007669"/>
    <property type="project" value="InterPro"/>
</dbReference>
<dbReference type="GO" id="GO:0042128">
    <property type="term" value="P:nitrate assimilation"/>
    <property type="evidence" value="ECO:0007669"/>
    <property type="project" value="UniProtKB-KW"/>
</dbReference>
<dbReference type="GO" id="GO:0016530">
    <property type="term" value="F:metallochaperone activity"/>
    <property type="evidence" value="ECO:0007669"/>
    <property type="project" value="TreeGrafter"/>
</dbReference>
<reference evidence="2 3" key="1">
    <citation type="submission" date="2012-12" db="EMBL/GenBank/DDBJ databases">
        <title>Whole genome shotgun sequence of Gordonia hirsuta NBRC 16056.</title>
        <authorList>
            <person name="Isaki-Nakamura S."/>
            <person name="Hosoyama A."/>
            <person name="Tsuchikane K."/>
            <person name="Katsumata H."/>
            <person name="Baba S."/>
            <person name="Yamazaki S."/>
            <person name="Fujita N."/>
        </authorList>
    </citation>
    <scope>NUCLEOTIDE SEQUENCE [LARGE SCALE GENOMIC DNA]</scope>
    <source>
        <strain evidence="2 3">NBRC 16056</strain>
    </source>
</reference>
<dbReference type="InterPro" id="IPR003765">
    <property type="entry name" value="NO3_reductase_chaperone_NarJ"/>
</dbReference>
<protein>
    <submittedName>
        <fullName evidence="2">Nitrate reductase delta subunit</fullName>
    </submittedName>
</protein>
<dbReference type="SUPFAM" id="SSF89155">
    <property type="entry name" value="TorD-like"/>
    <property type="match status" value="1"/>
</dbReference>
<gene>
    <name evidence="2" type="primary">narJ</name>
    <name evidence="2" type="ORF">GOHSU_06_00320</name>
</gene>